<accession>A0ABW4ANC1</accession>
<keyword evidence="3" id="KW-1185">Reference proteome</keyword>
<sequence length="254" mass="26252">MDERMNDLDRLAVLDPARDREPSPMEWARAEAFVERVISGSAESVTRPPMRRWLFAGAAATALGAVAAVAVPALVPGATERAVASWTAQPTARTGDQVLPQAQACAANGVAGETVAKASDVLLAEQRGEATLLIQRKGGTIVECLMVGDGDGAASMSLIDEAAIVAPQAGTVNLETMSSYGDGDDQWSNIVGLAAPDVTAVEVRLDNGTLVKASVKGGWWAAWWPGAEGGEVDTLSVIVHAGSAATTHRPSSLP</sequence>
<keyword evidence="1" id="KW-0812">Transmembrane</keyword>
<evidence type="ECO:0000313" key="2">
    <source>
        <dbReference type="EMBL" id="MFD1372136.1"/>
    </source>
</evidence>
<evidence type="ECO:0000256" key="1">
    <source>
        <dbReference type="SAM" id="Phobius"/>
    </source>
</evidence>
<name>A0ABW4ANC1_9ACTN</name>
<organism evidence="2 3">
    <name type="scientific">Actinoplanes sichuanensis</name>
    <dbReference type="NCBI Taxonomy" id="512349"/>
    <lineage>
        <taxon>Bacteria</taxon>
        <taxon>Bacillati</taxon>
        <taxon>Actinomycetota</taxon>
        <taxon>Actinomycetes</taxon>
        <taxon>Micromonosporales</taxon>
        <taxon>Micromonosporaceae</taxon>
        <taxon>Actinoplanes</taxon>
    </lineage>
</organism>
<dbReference type="EMBL" id="JBHTMK010000055">
    <property type="protein sequence ID" value="MFD1372136.1"/>
    <property type="molecule type" value="Genomic_DNA"/>
</dbReference>
<keyword evidence="1" id="KW-0472">Membrane</keyword>
<dbReference type="RefSeq" id="WP_317796427.1">
    <property type="nucleotide sequence ID" value="NZ_AP028461.1"/>
</dbReference>
<gene>
    <name evidence="2" type="ORF">ACFQ5G_43010</name>
</gene>
<reference evidence="3" key="1">
    <citation type="journal article" date="2019" name="Int. J. Syst. Evol. Microbiol.">
        <title>The Global Catalogue of Microorganisms (GCM) 10K type strain sequencing project: providing services to taxonomists for standard genome sequencing and annotation.</title>
        <authorList>
            <consortium name="The Broad Institute Genomics Platform"/>
            <consortium name="The Broad Institute Genome Sequencing Center for Infectious Disease"/>
            <person name="Wu L."/>
            <person name="Ma J."/>
        </authorList>
    </citation>
    <scope>NUCLEOTIDE SEQUENCE [LARGE SCALE GENOMIC DNA]</scope>
    <source>
        <strain evidence="3">CCM 7526</strain>
    </source>
</reference>
<keyword evidence="1" id="KW-1133">Transmembrane helix</keyword>
<feature type="transmembrane region" description="Helical" evidence="1">
    <location>
        <begin position="53"/>
        <end position="75"/>
    </location>
</feature>
<proteinExistence type="predicted"/>
<evidence type="ECO:0000313" key="3">
    <source>
        <dbReference type="Proteomes" id="UP001597183"/>
    </source>
</evidence>
<comment type="caution">
    <text evidence="2">The sequence shown here is derived from an EMBL/GenBank/DDBJ whole genome shotgun (WGS) entry which is preliminary data.</text>
</comment>
<protein>
    <submittedName>
        <fullName evidence="2">Uncharacterized protein</fullName>
    </submittedName>
</protein>
<dbReference type="Proteomes" id="UP001597183">
    <property type="component" value="Unassembled WGS sequence"/>
</dbReference>